<gene>
    <name evidence="3" type="ORF">GCM10007359_02270</name>
</gene>
<dbReference type="InterPro" id="IPR021315">
    <property type="entry name" value="Gap/Sap"/>
</dbReference>
<dbReference type="AlphaFoldDB" id="A0A917IKN9"/>
<evidence type="ECO:0000313" key="3">
    <source>
        <dbReference type="EMBL" id="GGH57292.1"/>
    </source>
</evidence>
<evidence type="ECO:0000256" key="2">
    <source>
        <dbReference type="SAM" id="Phobius"/>
    </source>
</evidence>
<keyword evidence="2" id="KW-0472">Membrane</keyword>
<evidence type="ECO:0000313" key="4">
    <source>
        <dbReference type="Proteomes" id="UP000600171"/>
    </source>
</evidence>
<sequence length="258" mass="26927">MTNILPLIGLALVDSLSAGTLVIPLALIIVWRRVRVNLLLTYLGTIAGAYCALGVAILFGFNLIDTLSVQVSQAKWFPWITLVLGAVLLIFGVFSPSPVKPNSTAMDTKQPAPVPASSGEAHPGTTEMGDDEAPSNLATRLTKGVSSGATGMVGLALGAAVIEAATMLPYLAAMGIVQTMDLTDTARMGLVASYCIVMILPALVIGAIVAVTGDKMFVRLHRVMVRAQYEAKVTLLWIAAIVGFYMAASSAARLGLLG</sequence>
<organism evidence="3 4">
    <name type="scientific">Rothia aerolata</name>
    <dbReference type="NCBI Taxonomy" id="1812262"/>
    <lineage>
        <taxon>Bacteria</taxon>
        <taxon>Bacillati</taxon>
        <taxon>Actinomycetota</taxon>
        <taxon>Actinomycetes</taxon>
        <taxon>Micrococcales</taxon>
        <taxon>Micrococcaceae</taxon>
        <taxon>Rothia</taxon>
    </lineage>
</organism>
<name>A0A917IKN9_9MICC</name>
<feature type="transmembrane region" description="Helical" evidence="2">
    <location>
        <begin position="191"/>
        <end position="212"/>
    </location>
</feature>
<feature type="transmembrane region" description="Helical" evidence="2">
    <location>
        <begin position="76"/>
        <end position="94"/>
    </location>
</feature>
<evidence type="ECO:0000256" key="1">
    <source>
        <dbReference type="SAM" id="MobiDB-lite"/>
    </source>
</evidence>
<accession>A0A917IKN9</accession>
<feature type="region of interest" description="Disordered" evidence="1">
    <location>
        <begin position="102"/>
        <end position="134"/>
    </location>
</feature>
<protein>
    <recommendedName>
        <fullName evidence="5">Sap, sulfolipid-1-addressing protein</fullName>
    </recommendedName>
</protein>
<feature type="transmembrane region" description="Helical" evidence="2">
    <location>
        <begin position="233"/>
        <end position="256"/>
    </location>
</feature>
<keyword evidence="4" id="KW-1185">Reference proteome</keyword>
<proteinExistence type="predicted"/>
<keyword evidence="2" id="KW-0812">Transmembrane</keyword>
<keyword evidence="2" id="KW-1133">Transmembrane helix</keyword>
<dbReference type="RefSeq" id="WP_188358507.1">
    <property type="nucleotide sequence ID" value="NZ_BMDC01000001.1"/>
</dbReference>
<feature type="transmembrane region" description="Helical" evidence="2">
    <location>
        <begin position="149"/>
        <end position="171"/>
    </location>
</feature>
<dbReference type="EMBL" id="BMDC01000001">
    <property type="protein sequence ID" value="GGH57292.1"/>
    <property type="molecule type" value="Genomic_DNA"/>
</dbReference>
<reference evidence="3 4" key="1">
    <citation type="journal article" date="2014" name="Int. J. Syst. Evol. Microbiol.">
        <title>Complete genome sequence of Corynebacterium casei LMG S-19264T (=DSM 44701T), isolated from a smear-ripened cheese.</title>
        <authorList>
            <consortium name="US DOE Joint Genome Institute (JGI-PGF)"/>
            <person name="Walter F."/>
            <person name="Albersmeier A."/>
            <person name="Kalinowski J."/>
            <person name="Ruckert C."/>
        </authorList>
    </citation>
    <scope>NUCLEOTIDE SEQUENCE [LARGE SCALE GENOMIC DNA]</scope>
    <source>
        <strain evidence="3 4">CCM 8669</strain>
    </source>
</reference>
<feature type="transmembrane region" description="Helical" evidence="2">
    <location>
        <begin position="38"/>
        <end position="64"/>
    </location>
</feature>
<dbReference type="Proteomes" id="UP000600171">
    <property type="component" value="Unassembled WGS sequence"/>
</dbReference>
<dbReference type="Pfam" id="PF11139">
    <property type="entry name" value="SfLAP"/>
    <property type="match status" value="1"/>
</dbReference>
<comment type="caution">
    <text evidence="3">The sequence shown here is derived from an EMBL/GenBank/DDBJ whole genome shotgun (WGS) entry which is preliminary data.</text>
</comment>
<evidence type="ECO:0008006" key="5">
    <source>
        <dbReference type="Google" id="ProtNLM"/>
    </source>
</evidence>
<feature type="transmembrane region" description="Helical" evidence="2">
    <location>
        <begin position="6"/>
        <end position="31"/>
    </location>
</feature>